<evidence type="ECO:0000313" key="8">
    <source>
        <dbReference type="Proteomes" id="UP000326202"/>
    </source>
</evidence>
<dbReference type="KEGG" id="htq:FRZ44_30510"/>
<dbReference type="InterPro" id="IPR050107">
    <property type="entry name" value="ABC_carbohydrate_import_ATPase"/>
</dbReference>
<dbReference type="PANTHER" id="PTHR43790:SF9">
    <property type="entry name" value="GALACTOFURANOSE TRANSPORTER ATP-BINDING PROTEIN YTFR"/>
    <property type="match status" value="1"/>
</dbReference>
<gene>
    <name evidence="7" type="primary">rbsA</name>
    <name evidence="7" type="ORF">FRZ44_30510</name>
</gene>
<dbReference type="OrthoDB" id="9805029at2"/>
<dbReference type="Proteomes" id="UP000326202">
    <property type="component" value="Chromosome"/>
</dbReference>
<dbReference type="CDD" id="cd03215">
    <property type="entry name" value="ABC_Carb_Monos_II"/>
    <property type="match status" value="1"/>
</dbReference>
<dbReference type="SMART" id="SM00382">
    <property type="entry name" value="AAA"/>
    <property type="match status" value="2"/>
</dbReference>
<accession>A0A5J6MJU8</accession>
<dbReference type="Gene3D" id="3.40.50.300">
    <property type="entry name" value="P-loop containing nucleotide triphosphate hydrolases"/>
    <property type="match status" value="2"/>
</dbReference>
<dbReference type="InterPro" id="IPR003439">
    <property type="entry name" value="ABC_transporter-like_ATP-bd"/>
</dbReference>
<keyword evidence="3" id="KW-0677">Repeat</keyword>
<evidence type="ECO:0000256" key="1">
    <source>
        <dbReference type="ARBA" id="ARBA00022448"/>
    </source>
</evidence>
<dbReference type="PROSITE" id="PS50893">
    <property type="entry name" value="ABC_TRANSPORTER_2"/>
    <property type="match status" value="2"/>
</dbReference>
<dbReference type="CDD" id="cd03216">
    <property type="entry name" value="ABC_Carb_Monos_I"/>
    <property type="match status" value="1"/>
</dbReference>
<dbReference type="PANTHER" id="PTHR43790">
    <property type="entry name" value="CARBOHYDRATE TRANSPORT ATP-BINDING PROTEIN MG119-RELATED"/>
    <property type="match status" value="1"/>
</dbReference>
<feature type="domain" description="ABC transporter" evidence="6">
    <location>
        <begin position="253"/>
        <end position="494"/>
    </location>
</feature>
<evidence type="ECO:0000256" key="2">
    <source>
        <dbReference type="ARBA" id="ARBA00022597"/>
    </source>
</evidence>
<dbReference type="SUPFAM" id="SSF52540">
    <property type="entry name" value="P-loop containing nucleoside triphosphate hydrolases"/>
    <property type="match status" value="2"/>
</dbReference>
<name>A0A5J6MJU8_9PROT</name>
<protein>
    <submittedName>
        <fullName evidence="7">Ribose import ATP-binding protein RbsA</fullName>
    </submittedName>
</protein>
<keyword evidence="1" id="KW-0813">Transport</keyword>
<dbReference type="AlphaFoldDB" id="A0A5J6MJU8"/>
<keyword evidence="5 7" id="KW-0067">ATP-binding</keyword>
<evidence type="ECO:0000256" key="3">
    <source>
        <dbReference type="ARBA" id="ARBA00022737"/>
    </source>
</evidence>
<dbReference type="RefSeq" id="WP_151177975.1">
    <property type="nucleotide sequence ID" value="NZ_CP042906.1"/>
</dbReference>
<dbReference type="Pfam" id="PF00005">
    <property type="entry name" value="ABC_tran"/>
    <property type="match status" value="2"/>
</dbReference>
<evidence type="ECO:0000256" key="5">
    <source>
        <dbReference type="ARBA" id="ARBA00022840"/>
    </source>
</evidence>
<keyword evidence="8" id="KW-1185">Reference proteome</keyword>
<organism evidence="7 8">
    <name type="scientific">Hypericibacter terrae</name>
    <dbReference type="NCBI Taxonomy" id="2602015"/>
    <lineage>
        <taxon>Bacteria</taxon>
        <taxon>Pseudomonadati</taxon>
        <taxon>Pseudomonadota</taxon>
        <taxon>Alphaproteobacteria</taxon>
        <taxon>Rhodospirillales</taxon>
        <taxon>Dongiaceae</taxon>
        <taxon>Hypericibacter</taxon>
    </lineage>
</organism>
<evidence type="ECO:0000256" key="4">
    <source>
        <dbReference type="ARBA" id="ARBA00022741"/>
    </source>
</evidence>
<dbReference type="InterPro" id="IPR003593">
    <property type="entry name" value="AAA+_ATPase"/>
</dbReference>
<dbReference type="PROSITE" id="PS00211">
    <property type="entry name" value="ABC_TRANSPORTER_1"/>
    <property type="match status" value="1"/>
</dbReference>
<feature type="domain" description="ABC transporter" evidence="6">
    <location>
        <begin position="7"/>
        <end position="241"/>
    </location>
</feature>
<reference evidence="7 8" key="1">
    <citation type="submission" date="2019-08" db="EMBL/GenBank/DDBJ databases">
        <title>Hyperibacter terrae gen. nov., sp. nov. and Hyperibacter viscosus sp. nov., two new members in the family Rhodospirillaceae isolated from the rhizosphere of Hypericum perforatum.</title>
        <authorList>
            <person name="Noviana Z."/>
        </authorList>
    </citation>
    <scope>NUCLEOTIDE SEQUENCE [LARGE SCALE GENOMIC DNA]</scope>
    <source>
        <strain evidence="7 8">R5913</strain>
    </source>
</reference>
<sequence>MTQTPIVEFRNLGKEFSGTRVLRGVELKFERGEVHGLLGENGAGKSTLIKILTGVYSHSEGEIIVEGKPVTISSPMDAHKLGLGAVYQDAELIGSFTVAQNVVLGGEPGRFTLNRKAIRDQGAKILKEIGLTLDPDRIASSLSAAESQLVILATLFQRKYKLIVLDEPTARLSATEAELLFRLIRRFQEEGITIIYISHRLGEIRQLCDRITILRGGRVSATLAGADITEERVTELMVDKTKNELEVFNPGLARPEGMLQVDQLSCDQLSPLSFEVHAGEVLGITGPVGGGMELVARAVAGLVPHHGEIRIAGQVTDLSSPSKALQAGIALIPEDRRKQALFPNMSAAENIALPVLSRLSRGGFISDRAKLTYAEQVIKRLQVKPDAPGKAMKFFSGGNQQKAVIGKWMSAKCRVYIFVEPTSGVDVGAIRDIYEIMLGLARDGAAVILISSSMREIMALSENVIVIRDGKAIYRAPKAKCTHDQLLGISMTGRVA</sequence>
<keyword evidence="2" id="KW-0762">Sugar transport</keyword>
<dbReference type="GO" id="GO:0005524">
    <property type="term" value="F:ATP binding"/>
    <property type="evidence" value="ECO:0007669"/>
    <property type="project" value="UniProtKB-KW"/>
</dbReference>
<evidence type="ECO:0000313" key="7">
    <source>
        <dbReference type="EMBL" id="QEX17748.1"/>
    </source>
</evidence>
<proteinExistence type="predicted"/>
<dbReference type="InterPro" id="IPR027417">
    <property type="entry name" value="P-loop_NTPase"/>
</dbReference>
<dbReference type="GO" id="GO:0016887">
    <property type="term" value="F:ATP hydrolysis activity"/>
    <property type="evidence" value="ECO:0007669"/>
    <property type="project" value="InterPro"/>
</dbReference>
<keyword evidence="4" id="KW-0547">Nucleotide-binding</keyword>
<dbReference type="InterPro" id="IPR017871">
    <property type="entry name" value="ABC_transporter-like_CS"/>
</dbReference>
<evidence type="ECO:0000259" key="6">
    <source>
        <dbReference type="PROSITE" id="PS50893"/>
    </source>
</evidence>
<dbReference type="EMBL" id="CP042906">
    <property type="protein sequence ID" value="QEX17748.1"/>
    <property type="molecule type" value="Genomic_DNA"/>
</dbReference>